<sequence length="262" mass="29671">MPLCAYCKQEGSITREHIIPAFIYAFQKNIESSVIGWSEIAGKMVRSEFKVKDVCKKCNNGPLSDLDAFGKRFLTCSGVMVPNYTKLSVNLSFDFDLLARWLLKISFNSARTNGEHAWLFDGFESYILGTSKVYPPARFAIISYLARPEQLDELQRNRPPYVGLTDKNGRFNPFIVRISKGTVPWRSSYTLRSVILGPLVFYIVMFPPSVLPGHAASAVRNLIKCIPGGKLLKSTERFVELRSGLKTWLDLYENQVIRMLAI</sequence>
<protein>
    <recommendedName>
        <fullName evidence="3">HNH endonuclease</fullName>
    </recommendedName>
</protein>
<comment type="caution">
    <text evidence="1">The sequence shown here is derived from an EMBL/GenBank/DDBJ whole genome shotgun (WGS) entry which is preliminary data.</text>
</comment>
<reference evidence="1 2" key="1">
    <citation type="submission" date="2020-08" db="EMBL/GenBank/DDBJ databases">
        <title>Novel species isolated from subtropical streams in China.</title>
        <authorList>
            <person name="Lu H."/>
        </authorList>
    </citation>
    <scope>NUCLEOTIDE SEQUENCE [LARGE SCALE GENOMIC DNA]</scope>
    <source>
        <strain evidence="1 2">FT31W</strain>
    </source>
</reference>
<accession>A0ABR6YK66</accession>
<evidence type="ECO:0008006" key="3">
    <source>
        <dbReference type="Google" id="ProtNLM"/>
    </source>
</evidence>
<evidence type="ECO:0000313" key="1">
    <source>
        <dbReference type="EMBL" id="MBC3884203.1"/>
    </source>
</evidence>
<dbReference type="RefSeq" id="WP_186861807.1">
    <property type="nucleotide sequence ID" value="NZ_JACOGC010000001.1"/>
</dbReference>
<dbReference type="Proteomes" id="UP000613113">
    <property type="component" value="Unassembled WGS sequence"/>
</dbReference>
<proteinExistence type="predicted"/>
<name>A0ABR6YK66_9BURK</name>
<organism evidence="1 2">
    <name type="scientific">Undibacterium griseum</name>
    <dbReference type="NCBI Taxonomy" id="2762295"/>
    <lineage>
        <taxon>Bacteria</taxon>
        <taxon>Pseudomonadati</taxon>
        <taxon>Pseudomonadota</taxon>
        <taxon>Betaproteobacteria</taxon>
        <taxon>Burkholderiales</taxon>
        <taxon>Oxalobacteraceae</taxon>
        <taxon>Undibacterium</taxon>
    </lineage>
</organism>
<dbReference type="EMBL" id="JACOGC010000001">
    <property type="protein sequence ID" value="MBC3884203.1"/>
    <property type="molecule type" value="Genomic_DNA"/>
</dbReference>
<keyword evidence="2" id="KW-1185">Reference proteome</keyword>
<gene>
    <name evidence="1" type="ORF">H8K27_03575</name>
</gene>
<evidence type="ECO:0000313" key="2">
    <source>
        <dbReference type="Proteomes" id="UP000613113"/>
    </source>
</evidence>